<gene>
    <name evidence="2" type="ORF">ACFOOL_15010</name>
</gene>
<accession>A0ABV7X3C6</accession>
<feature type="domain" description="Phosphoadenosine phosphosulphate reductase" evidence="1">
    <location>
        <begin position="188"/>
        <end position="284"/>
    </location>
</feature>
<feature type="domain" description="Phosphoadenosine phosphosulphate reductase" evidence="1">
    <location>
        <begin position="6"/>
        <end position="58"/>
    </location>
</feature>
<dbReference type="Pfam" id="PF01507">
    <property type="entry name" value="PAPS_reduct"/>
    <property type="match status" value="2"/>
</dbReference>
<organism evidence="2 3">
    <name type="scientific">Devosia honganensis</name>
    <dbReference type="NCBI Taxonomy" id="1610527"/>
    <lineage>
        <taxon>Bacteria</taxon>
        <taxon>Pseudomonadati</taxon>
        <taxon>Pseudomonadota</taxon>
        <taxon>Alphaproteobacteria</taxon>
        <taxon>Hyphomicrobiales</taxon>
        <taxon>Devosiaceae</taxon>
        <taxon>Devosia</taxon>
    </lineage>
</organism>
<dbReference type="Proteomes" id="UP001595613">
    <property type="component" value="Unassembled WGS sequence"/>
</dbReference>
<keyword evidence="3" id="KW-1185">Reference proteome</keyword>
<evidence type="ECO:0000259" key="1">
    <source>
        <dbReference type="Pfam" id="PF01507"/>
    </source>
</evidence>
<sequence length="388" mass="43713">MTVTTHVVSVSGGKDSTATYCMAVERGMPFRAVAADTGNEHPATYEAVNRLHERTGGPKVEWVKADFADRIYAKRAYVEKHWRAGLLAGTPGKWVWRPLSSWVAAGMAYPDAPLVPLDQYEGRAPAVPHEHGRWVWQQGYRPLTEAEADEVVETALTWLRPTGVPFFDMCIWKGRFPARKAQFCTHELKVGPIDEHVTRPLLAKGNVISWQGVRASESEARRYLKPFQRLNSHPDLPGRLIVYRPLLRIESVDEVFAISARHGVPANPLYGWGLKRVGCFPCINCAKDELALVDEFFPEQIDRLEDWEIGVSKCSKRGVSTFFNIINDPVMQAEWTASENLGRRLVVSPEEHGIRRMVEWAKTDRGGRQYSLLARDASTVCSQWGACE</sequence>
<evidence type="ECO:0000313" key="2">
    <source>
        <dbReference type="EMBL" id="MFC3706061.1"/>
    </source>
</evidence>
<proteinExistence type="predicted"/>
<dbReference type="InterPro" id="IPR050128">
    <property type="entry name" value="Sulfate_adenylyltrnsfr_sub2"/>
</dbReference>
<dbReference type="InterPro" id="IPR002500">
    <property type="entry name" value="PAPS_reduct_dom"/>
</dbReference>
<dbReference type="PANTHER" id="PTHR43196:SF2">
    <property type="entry name" value="PHOSPHOADENOSINE PHOSPHOSULFATE REDUCTASE"/>
    <property type="match status" value="1"/>
</dbReference>
<dbReference type="SUPFAM" id="SSF52402">
    <property type="entry name" value="Adenine nucleotide alpha hydrolases-like"/>
    <property type="match status" value="1"/>
</dbReference>
<dbReference type="RefSeq" id="WP_380098102.1">
    <property type="nucleotide sequence ID" value="NZ_JBHRYD010000014.1"/>
</dbReference>
<protein>
    <submittedName>
        <fullName evidence="2">Phosphoadenosine phosphosulfate reductase family protein</fullName>
    </submittedName>
</protein>
<evidence type="ECO:0000313" key="3">
    <source>
        <dbReference type="Proteomes" id="UP001595613"/>
    </source>
</evidence>
<comment type="caution">
    <text evidence="2">The sequence shown here is derived from an EMBL/GenBank/DDBJ whole genome shotgun (WGS) entry which is preliminary data.</text>
</comment>
<dbReference type="PANTHER" id="PTHR43196">
    <property type="entry name" value="SULFATE ADENYLYLTRANSFERASE SUBUNIT 2"/>
    <property type="match status" value="1"/>
</dbReference>
<reference evidence="3" key="1">
    <citation type="journal article" date="2019" name="Int. J. Syst. Evol. Microbiol.">
        <title>The Global Catalogue of Microorganisms (GCM) 10K type strain sequencing project: providing services to taxonomists for standard genome sequencing and annotation.</title>
        <authorList>
            <consortium name="The Broad Institute Genomics Platform"/>
            <consortium name="The Broad Institute Genome Sequencing Center for Infectious Disease"/>
            <person name="Wu L."/>
            <person name="Ma J."/>
        </authorList>
    </citation>
    <scope>NUCLEOTIDE SEQUENCE [LARGE SCALE GENOMIC DNA]</scope>
    <source>
        <strain evidence="3">KCTC 42281</strain>
    </source>
</reference>
<name>A0ABV7X3C6_9HYPH</name>
<dbReference type="EMBL" id="JBHRYD010000014">
    <property type="protein sequence ID" value="MFC3706061.1"/>
    <property type="molecule type" value="Genomic_DNA"/>
</dbReference>
<dbReference type="InterPro" id="IPR014729">
    <property type="entry name" value="Rossmann-like_a/b/a_fold"/>
</dbReference>
<dbReference type="Gene3D" id="3.40.50.620">
    <property type="entry name" value="HUPs"/>
    <property type="match status" value="2"/>
</dbReference>